<dbReference type="InterPro" id="IPR008979">
    <property type="entry name" value="Galactose-bd-like_sf"/>
</dbReference>
<dbReference type="InterPro" id="IPR025150">
    <property type="entry name" value="GH123_cat"/>
</dbReference>
<accession>A0A1H6MB39</accession>
<dbReference type="STRING" id="1679444.PYTT_2120"/>
<organism evidence="3 4">
    <name type="scientific">Akkermansia glycaniphila</name>
    <dbReference type="NCBI Taxonomy" id="1679444"/>
    <lineage>
        <taxon>Bacteria</taxon>
        <taxon>Pseudomonadati</taxon>
        <taxon>Verrucomicrobiota</taxon>
        <taxon>Verrucomicrobiia</taxon>
        <taxon>Verrucomicrobiales</taxon>
        <taxon>Akkermansiaceae</taxon>
        <taxon>Akkermansia</taxon>
    </lineage>
</organism>
<evidence type="ECO:0000259" key="2">
    <source>
        <dbReference type="PROSITE" id="PS50022"/>
    </source>
</evidence>
<feature type="signal peptide" evidence="1">
    <location>
        <begin position="1"/>
        <end position="27"/>
    </location>
</feature>
<evidence type="ECO:0000313" key="4">
    <source>
        <dbReference type="Proteomes" id="UP000176204"/>
    </source>
</evidence>
<dbReference type="InterPro" id="IPR053850">
    <property type="entry name" value="Glyco_hydro_123_N_2"/>
</dbReference>
<dbReference type="KEGG" id="agl:PYTT_2120"/>
<dbReference type="Pfam" id="PF13320">
    <property type="entry name" value="GH123_cat"/>
    <property type="match status" value="1"/>
</dbReference>
<dbReference type="AlphaFoldDB" id="A0A1H6MB39"/>
<keyword evidence="1" id="KW-0732">Signal</keyword>
<dbReference type="Gene3D" id="2.60.120.260">
    <property type="entry name" value="Galactose-binding domain-like"/>
    <property type="match status" value="1"/>
</dbReference>
<gene>
    <name evidence="3" type="ORF">PYTT_2120</name>
</gene>
<reference evidence="4" key="1">
    <citation type="submission" date="2016-09" db="EMBL/GenBank/DDBJ databases">
        <authorList>
            <person name="Koehorst J."/>
        </authorList>
    </citation>
    <scope>NUCLEOTIDE SEQUENCE [LARGE SCALE GENOMIC DNA]</scope>
</reference>
<dbReference type="InterPro" id="IPR000421">
    <property type="entry name" value="FA58C"/>
</dbReference>
<keyword evidence="4" id="KW-1185">Reference proteome</keyword>
<feature type="chain" id="PRO_5009604586" evidence="1">
    <location>
        <begin position="28"/>
        <end position="718"/>
    </location>
</feature>
<evidence type="ECO:0000256" key="1">
    <source>
        <dbReference type="SAM" id="SignalP"/>
    </source>
</evidence>
<dbReference type="Proteomes" id="UP000176204">
    <property type="component" value="Chromosome I"/>
</dbReference>
<dbReference type="Pfam" id="PF00754">
    <property type="entry name" value="F5_F8_type_C"/>
    <property type="match status" value="1"/>
</dbReference>
<dbReference type="PROSITE" id="PS50022">
    <property type="entry name" value="FA58C_3"/>
    <property type="match status" value="1"/>
</dbReference>
<dbReference type="SUPFAM" id="SSF49785">
    <property type="entry name" value="Galactose-binding domain-like"/>
    <property type="match status" value="1"/>
</dbReference>
<evidence type="ECO:0000313" key="3">
    <source>
        <dbReference type="EMBL" id="SEH96230.1"/>
    </source>
</evidence>
<feature type="domain" description="F5/8 type C" evidence="2">
    <location>
        <begin position="38"/>
        <end position="185"/>
    </location>
</feature>
<dbReference type="OrthoDB" id="197680at2"/>
<dbReference type="Pfam" id="PF22680">
    <property type="entry name" value="Glyco_hydro_123_N_2"/>
    <property type="match status" value="1"/>
</dbReference>
<sequence length="718" mass="78795">MRTHMSRLLLGSLLGTASLLSVPSASAQSPDRHPLYEPGVPQGGKASAENLFTGAKATASGSFENFKPELAIDGNSANGNQYWGCENLPVWLQIDMGVPKQLSSIHIWPYWADGRIYKYIIEGSNDGKTWKTLVDQSANSITGTAEGSQYSFAPQNVRYVRVTITGNSTGAKSGGHIVEIQGFGPGQSSGLNASAIPAEERMPRTGAPAAGSRLDGVSGKAWRGERINGQVAAWSARDLKQLRVKGGAVANASGDKIPVQASFIRFTRTGKTATADIIGTETRGELAGGTIRPIWVGIDVPQQAKPGTYKGNIVVEAEGVPAVSVPVSIDVLPYTLPSPDKWKVHLDLWQHPEAVARYHGVEAWSPEHFAIMKPLMKRLADAGQKTITCSLIDEAWNGQTYDWWPAMIEWTKGKDGKMHYDYANFDKWVAFMLNEVGIKDQIICYTMLPWSMKVRYMDEATGDYKYIDLKPGDASFENIWGPFLADFQTHLKKKGWFDKACIGIDERPDKFVRAAKDVIDKHAPGMKIASAVNSPSATTRLVYDLSPGIQHSQTVMGDILKERKANGLKTTFYVCCGPDKPNTFTTSPLPESEWLGLFAAANDLDGFLRWAYNSWGRNPFETTDFGNWKSGDCYLVYPGNLTSMRFEKLRDGLENFEKIRILREQADKSPAAKAAVDKMNSELKGIFTIQRSRGNEHAADVKRANAIINETAAAVSPK</sequence>
<dbReference type="EMBL" id="LT629973">
    <property type="protein sequence ID" value="SEH96230.1"/>
    <property type="molecule type" value="Genomic_DNA"/>
</dbReference>
<protein>
    <submittedName>
        <fullName evidence="3">F5/8 type c domain</fullName>
    </submittedName>
</protein>
<name>A0A1H6MB39_9BACT</name>
<proteinExistence type="predicted"/>